<protein>
    <recommendedName>
        <fullName evidence="10">Multicopper oxidase</fullName>
    </recommendedName>
</protein>
<dbReference type="PANTHER" id="PTHR11709">
    <property type="entry name" value="MULTI-COPPER OXIDASE"/>
    <property type="match status" value="1"/>
</dbReference>
<evidence type="ECO:0000259" key="7">
    <source>
        <dbReference type="Pfam" id="PF07732"/>
    </source>
</evidence>
<comment type="similarity">
    <text evidence="1">Belongs to the multicopper oxidase family.</text>
</comment>
<dbReference type="RefSeq" id="XP_067759913.1">
    <property type="nucleotide sequence ID" value="XM_067903713.1"/>
</dbReference>
<dbReference type="PROSITE" id="PS00080">
    <property type="entry name" value="MULTICOPPER_OXIDASE2"/>
    <property type="match status" value="1"/>
</dbReference>
<evidence type="ECO:0000313" key="9">
    <source>
        <dbReference type="Proteomes" id="UP000674318"/>
    </source>
</evidence>
<dbReference type="PANTHER" id="PTHR11709:SF2">
    <property type="entry name" value="MULTICOPPER OXIDASE LPR1"/>
    <property type="match status" value="1"/>
</dbReference>
<evidence type="ECO:0000259" key="6">
    <source>
        <dbReference type="Pfam" id="PF07731"/>
    </source>
</evidence>
<dbReference type="Gene3D" id="2.60.40.420">
    <property type="entry name" value="Cupredoxins - blue copper proteins"/>
    <property type="match status" value="3"/>
</dbReference>
<organism evidence="8 9">
    <name type="scientific">Porcisia hertigi</name>
    <dbReference type="NCBI Taxonomy" id="2761500"/>
    <lineage>
        <taxon>Eukaryota</taxon>
        <taxon>Discoba</taxon>
        <taxon>Euglenozoa</taxon>
        <taxon>Kinetoplastea</taxon>
        <taxon>Metakinetoplastina</taxon>
        <taxon>Trypanosomatida</taxon>
        <taxon>Trypanosomatidae</taxon>
        <taxon>Leishmaniinae</taxon>
        <taxon>Porcisia</taxon>
    </lineage>
</organism>
<dbReference type="GeneID" id="94293790"/>
<accession>A0A836LLV3</accession>
<evidence type="ECO:0000256" key="3">
    <source>
        <dbReference type="ARBA" id="ARBA00023002"/>
    </source>
</evidence>
<feature type="domain" description="Plastocyanin-like" evidence="6">
    <location>
        <begin position="432"/>
        <end position="549"/>
    </location>
</feature>
<gene>
    <name evidence="8" type="ORF">JKF63_07782</name>
</gene>
<keyword evidence="4" id="KW-1133">Transmembrane helix</keyword>
<keyword evidence="9" id="KW-1185">Reference proteome</keyword>
<dbReference type="AlphaFoldDB" id="A0A836LLV3"/>
<dbReference type="Proteomes" id="UP000674318">
    <property type="component" value="Chromosome 3"/>
</dbReference>
<keyword evidence="3" id="KW-0560">Oxidoreductase</keyword>
<evidence type="ECO:0000256" key="5">
    <source>
        <dbReference type="SAM" id="SignalP"/>
    </source>
</evidence>
<keyword evidence="4" id="KW-0472">Membrane</keyword>
<keyword evidence="2" id="KW-0479">Metal-binding</keyword>
<dbReference type="InterPro" id="IPR011706">
    <property type="entry name" value="Cu-oxidase_C"/>
</dbReference>
<feature type="signal peptide" evidence="5">
    <location>
        <begin position="1"/>
        <end position="23"/>
    </location>
</feature>
<dbReference type="Pfam" id="PF07731">
    <property type="entry name" value="Cu-oxidase_2"/>
    <property type="match status" value="1"/>
</dbReference>
<name>A0A836LLV3_9TRYP</name>
<feature type="domain" description="Plastocyanin-like" evidence="7">
    <location>
        <begin position="121"/>
        <end position="190"/>
    </location>
</feature>
<dbReference type="InterPro" id="IPR011707">
    <property type="entry name" value="Cu-oxidase-like_N"/>
</dbReference>
<dbReference type="OrthoDB" id="2121828at2759"/>
<comment type="caution">
    <text evidence="8">The sequence shown here is derived from an EMBL/GenBank/DDBJ whole genome shotgun (WGS) entry which is preliminary data.</text>
</comment>
<reference evidence="8 9" key="1">
    <citation type="submission" date="2021-02" db="EMBL/GenBank/DDBJ databases">
        <title>Porcisia hertigi Genome sequencing and assembly.</title>
        <authorList>
            <person name="Almutairi H."/>
            <person name="Gatherer D."/>
        </authorList>
    </citation>
    <scope>NUCLEOTIDE SEQUENCE [LARGE SCALE GENOMIC DNA]</scope>
    <source>
        <strain evidence="8 9">C119</strain>
    </source>
</reference>
<keyword evidence="4" id="KW-0812">Transmembrane</keyword>
<evidence type="ECO:0000313" key="8">
    <source>
        <dbReference type="EMBL" id="KAG5511957.1"/>
    </source>
</evidence>
<dbReference type="InterPro" id="IPR002355">
    <property type="entry name" value="Cu_oxidase_Cu_BS"/>
</dbReference>
<dbReference type="EMBL" id="JAFJZO010000003">
    <property type="protein sequence ID" value="KAG5511957.1"/>
    <property type="molecule type" value="Genomic_DNA"/>
</dbReference>
<dbReference type="CDD" id="cd13853">
    <property type="entry name" value="CuRO_1_Tth-MCO_like"/>
    <property type="match status" value="1"/>
</dbReference>
<evidence type="ECO:0000256" key="2">
    <source>
        <dbReference type="ARBA" id="ARBA00022723"/>
    </source>
</evidence>
<keyword evidence="5" id="KW-0732">Signal</keyword>
<dbReference type="Pfam" id="PF07732">
    <property type="entry name" value="Cu-oxidase_3"/>
    <property type="match status" value="1"/>
</dbReference>
<evidence type="ECO:0000256" key="4">
    <source>
        <dbReference type="SAM" id="Phobius"/>
    </source>
</evidence>
<evidence type="ECO:0008006" key="10">
    <source>
        <dbReference type="Google" id="ProtNLM"/>
    </source>
</evidence>
<dbReference type="InterPro" id="IPR008972">
    <property type="entry name" value="Cupredoxin"/>
</dbReference>
<dbReference type="GO" id="GO:0005507">
    <property type="term" value="F:copper ion binding"/>
    <property type="evidence" value="ECO:0007669"/>
    <property type="project" value="InterPro"/>
</dbReference>
<dbReference type="InterPro" id="IPR045087">
    <property type="entry name" value="Cu-oxidase_fam"/>
</dbReference>
<feature type="chain" id="PRO_5032853889" description="Multicopper oxidase" evidence="5">
    <location>
        <begin position="24"/>
        <end position="634"/>
    </location>
</feature>
<feature type="transmembrane region" description="Helical" evidence="4">
    <location>
        <begin position="570"/>
        <end position="598"/>
    </location>
</feature>
<proteinExistence type="inferred from homology"/>
<dbReference type="KEGG" id="phet:94293790"/>
<evidence type="ECO:0000256" key="1">
    <source>
        <dbReference type="ARBA" id="ARBA00010609"/>
    </source>
</evidence>
<sequence>MRADHAVRLLIIAICLHLAWSNAADFSPTPIVLPTADKVTNVTLHVRTGHISIPLEWIGEEKVFFEYTGRFYEEGHSGPMLPGPTLRVKPGGRILLTLVNNLGKEGLTDMKQRMNYFHGPNITNVHFHGMHSDPKKDNPFKVALPGETLVYKINIPRDHKPGFHWYHTHTHGASYHQLMGGLFGAIHVEEGDFMATPAHPLRGCDSHILMVHLYRLKNSERCDGMPMSSLDVAMGSLLFSDPRIVDRNGNVYEMPADLFLVNGQHRPTVTVKRGHPTLLHIAFAAGSCYMNMSLPTQCTFHLAAIDGTPVARTVEVAEGWQYFTTATRRSLAVVCRGEGTFPVHHSGNHSDVIFYIKSENGSGTDACTVAFPATMPTYSADYLYLEGSNAFYREISLSQQDVPIPRPHYVLGQGSDCRSLKNSSTCYYEPFQGEIASHVEGYHGFTVPLYAVVTARVYGDPTDQRPHPFHFHVNHFKFVSFEPRPGGVHENETMAMYGVHSGEFRDTIPILDGVTTIRWQAATYTGEVVYHCHALHHEDRGMMLSYLVYSPLADDGKAVQKLAQSHVSAFWSGLLHLCLYVLCAAFSLVMVSAAVLWFCPERGIRSLAEARHAFDAYSYVGTPDEHIPLVPSRA</sequence>
<dbReference type="SUPFAM" id="SSF49503">
    <property type="entry name" value="Cupredoxins"/>
    <property type="match status" value="2"/>
</dbReference>
<dbReference type="GO" id="GO:0016491">
    <property type="term" value="F:oxidoreductase activity"/>
    <property type="evidence" value="ECO:0007669"/>
    <property type="project" value="UniProtKB-KW"/>
</dbReference>